<keyword evidence="9" id="KW-0862">Zinc</keyword>
<dbReference type="InterPro" id="IPR010979">
    <property type="entry name" value="Ribosomal_uS13-like_H2TH"/>
</dbReference>
<feature type="domain" description="FPG-type" evidence="16">
    <location>
        <begin position="254"/>
        <end position="288"/>
    </location>
</feature>
<dbReference type="SMART" id="SM00898">
    <property type="entry name" value="Fapy_DNA_glyco"/>
    <property type="match status" value="1"/>
</dbReference>
<evidence type="ECO:0000259" key="16">
    <source>
        <dbReference type="PROSITE" id="PS51066"/>
    </source>
</evidence>
<keyword evidence="5" id="KW-0479">Metal-binding</keyword>
<dbReference type="Gene3D" id="3.20.190.10">
    <property type="entry name" value="MutM-like, N-terminal"/>
    <property type="match status" value="1"/>
</dbReference>
<dbReference type="EMBL" id="CAEZVJ010000136">
    <property type="protein sequence ID" value="CAB4635204.1"/>
    <property type="molecule type" value="Genomic_DNA"/>
</dbReference>
<proteinExistence type="inferred from homology"/>
<dbReference type="AlphaFoldDB" id="A0A6J6JEZ9"/>
<evidence type="ECO:0000256" key="15">
    <source>
        <dbReference type="ARBA" id="ARBA00044632"/>
    </source>
</evidence>
<dbReference type="NCBIfam" id="TIGR00577">
    <property type="entry name" value="fpg"/>
    <property type="match status" value="1"/>
</dbReference>
<dbReference type="GO" id="GO:0003684">
    <property type="term" value="F:damaged DNA binding"/>
    <property type="evidence" value="ECO:0007669"/>
    <property type="project" value="InterPro"/>
</dbReference>
<evidence type="ECO:0000256" key="3">
    <source>
        <dbReference type="ARBA" id="ARBA00009409"/>
    </source>
</evidence>
<dbReference type="Gene3D" id="1.10.8.50">
    <property type="match status" value="1"/>
</dbReference>
<dbReference type="InterPro" id="IPR015886">
    <property type="entry name" value="H2TH_FPG"/>
</dbReference>
<dbReference type="PROSITE" id="PS51068">
    <property type="entry name" value="FPG_CAT"/>
    <property type="match status" value="1"/>
</dbReference>
<dbReference type="InterPro" id="IPR020629">
    <property type="entry name" value="FPG_Glyclase"/>
</dbReference>
<feature type="domain" description="Formamidopyrimidine-DNA glycosylase catalytic" evidence="17">
    <location>
        <begin position="2"/>
        <end position="115"/>
    </location>
</feature>
<dbReference type="PROSITE" id="PS51066">
    <property type="entry name" value="ZF_FPG_2"/>
    <property type="match status" value="1"/>
</dbReference>
<evidence type="ECO:0000256" key="5">
    <source>
        <dbReference type="ARBA" id="ARBA00022723"/>
    </source>
</evidence>
<comment type="cofactor">
    <cofactor evidence="2">
        <name>Zn(2+)</name>
        <dbReference type="ChEBI" id="CHEBI:29105"/>
    </cofactor>
</comment>
<dbReference type="GO" id="GO:0140078">
    <property type="term" value="F:class I DNA-(apurinic or apyrimidinic site) endonuclease activity"/>
    <property type="evidence" value="ECO:0007669"/>
    <property type="project" value="UniProtKB-EC"/>
</dbReference>
<comment type="catalytic activity">
    <reaction evidence="1">
        <text>Hydrolysis of DNA containing ring-opened 7-methylguanine residues, releasing 2,6-diamino-4-hydroxy-5-(N-methyl)formamidopyrimidine.</text>
        <dbReference type="EC" id="3.2.2.23"/>
    </reaction>
</comment>
<evidence type="ECO:0000256" key="7">
    <source>
        <dbReference type="ARBA" id="ARBA00022771"/>
    </source>
</evidence>
<dbReference type="Pfam" id="PF06831">
    <property type="entry name" value="H2TH"/>
    <property type="match status" value="1"/>
</dbReference>
<comment type="catalytic activity">
    <reaction evidence="15">
        <text>2'-deoxyribonucleotide-(2'-deoxyribose 5'-phosphate)-2'-deoxyribonucleotide-DNA = a 3'-end 2'-deoxyribonucleotide-(2,3-dehydro-2,3-deoxyribose 5'-phosphate)-DNA + a 5'-end 5'-phospho-2'-deoxyribonucleoside-DNA + H(+)</text>
        <dbReference type="Rhea" id="RHEA:66592"/>
        <dbReference type="Rhea" id="RHEA-COMP:13180"/>
        <dbReference type="Rhea" id="RHEA-COMP:16897"/>
        <dbReference type="Rhea" id="RHEA-COMP:17067"/>
        <dbReference type="ChEBI" id="CHEBI:15378"/>
        <dbReference type="ChEBI" id="CHEBI:136412"/>
        <dbReference type="ChEBI" id="CHEBI:157695"/>
        <dbReference type="ChEBI" id="CHEBI:167181"/>
        <dbReference type="EC" id="4.2.99.18"/>
    </reaction>
</comment>
<dbReference type="GO" id="GO:0006284">
    <property type="term" value="P:base-excision repair"/>
    <property type="evidence" value="ECO:0007669"/>
    <property type="project" value="InterPro"/>
</dbReference>
<reference evidence="18" key="1">
    <citation type="submission" date="2020-05" db="EMBL/GenBank/DDBJ databases">
        <authorList>
            <person name="Chiriac C."/>
            <person name="Salcher M."/>
            <person name="Ghai R."/>
            <person name="Kavagutti S V."/>
        </authorList>
    </citation>
    <scope>NUCLEOTIDE SEQUENCE</scope>
</reference>
<keyword evidence="6" id="KW-0227">DNA damage</keyword>
<dbReference type="CDD" id="cd08966">
    <property type="entry name" value="EcFpg-like_N"/>
    <property type="match status" value="1"/>
</dbReference>
<evidence type="ECO:0000256" key="12">
    <source>
        <dbReference type="ARBA" id="ARBA00023239"/>
    </source>
</evidence>
<keyword evidence="10" id="KW-0238">DNA-binding</keyword>
<dbReference type="PANTHER" id="PTHR22993">
    <property type="entry name" value="FORMAMIDOPYRIMIDINE-DNA GLYCOSYLASE"/>
    <property type="match status" value="1"/>
</dbReference>
<evidence type="ECO:0000256" key="8">
    <source>
        <dbReference type="ARBA" id="ARBA00022801"/>
    </source>
</evidence>
<evidence type="ECO:0000256" key="1">
    <source>
        <dbReference type="ARBA" id="ARBA00001668"/>
    </source>
</evidence>
<protein>
    <submittedName>
        <fullName evidence="18">Unannotated protein</fullName>
    </submittedName>
</protein>
<keyword evidence="7" id="KW-0863">Zinc-finger</keyword>
<evidence type="ECO:0000313" key="18">
    <source>
        <dbReference type="EMBL" id="CAB4635204.1"/>
    </source>
</evidence>
<gene>
    <name evidence="18" type="ORF">UFOPK1961_01023</name>
    <name evidence="19" type="ORF">UFOPK3364_00696</name>
</gene>
<comment type="subunit">
    <text evidence="4">Monomer.</text>
</comment>
<dbReference type="GO" id="GO:0034039">
    <property type="term" value="F:8-oxo-7,8-dihydroguanine DNA N-glycosylase activity"/>
    <property type="evidence" value="ECO:0007669"/>
    <property type="project" value="TreeGrafter"/>
</dbReference>
<evidence type="ECO:0000256" key="4">
    <source>
        <dbReference type="ARBA" id="ARBA00011245"/>
    </source>
</evidence>
<evidence type="ECO:0000256" key="10">
    <source>
        <dbReference type="ARBA" id="ARBA00023125"/>
    </source>
</evidence>
<keyword evidence="14" id="KW-0326">Glycosidase</keyword>
<dbReference type="GO" id="GO:0008270">
    <property type="term" value="F:zinc ion binding"/>
    <property type="evidence" value="ECO:0007669"/>
    <property type="project" value="UniProtKB-KW"/>
</dbReference>
<evidence type="ECO:0000259" key="17">
    <source>
        <dbReference type="PROSITE" id="PS51068"/>
    </source>
</evidence>
<keyword evidence="11" id="KW-0234">DNA repair</keyword>
<keyword evidence="8" id="KW-0378">Hydrolase</keyword>
<evidence type="ECO:0000256" key="13">
    <source>
        <dbReference type="ARBA" id="ARBA00023268"/>
    </source>
</evidence>
<dbReference type="NCBIfam" id="NF002211">
    <property type="entry name" value="PRK01103.1"/>
    <property type="match status" value="1"/>
</dbReference>
<dbReference type="SUPFAM" id="SSF81624">
    <property type="entry name" value="N-terminal domain of MutM-like DNA repair proteins"/>
    <property type="match status" value="1"/>
</dbReference>
<dbReference type="SMART" id="SM01232">
    <property type="entry name" value="H2TH"/>
    <property type="match status" value="1"/>
</dbReference>
<evidence type="ECO:0000256" key="2">
    <source>
        <dbReference type="ARBA" id="ARBA00001947"/>
    </source>
</evidence>
<sequence>MPELPEVEVVRRGLLTHLVGARVTGVTIFDARALKRHPGSAAHFASTLTGARIESAIRRGKFVWCPLDTGDALVIHLGMSGQIRIVDGEPIRHERVRLVLDGRPAVAFVDQRLFGSLALDSLVDGRDGLPAGLGSDSPFVPSSVTHIARDILDPALDVDALIARFRQRTTGVKVAMLNQGLVSGIGNIYADEALWAARIHYATPADRIRPIDYRRLFDAVRDVMTTALDAGGTSFDALYVNVNGESGYFDVSLNAYGQDGKPCARCDTLIVREPWQNRSSHFCPSCQRSVRTRR</sequence>
<keyword evidence="12" id="KW-0456">Lyase</keyword>
<accession>A0A6J6JEZ9</accession>
<dbReference type="EMBL" id="CAFBLO010000061">
    <property type="protein sequence ID" value="CAB4869978.1"/>
    <property type="molecule type" value="Genomic_DNA"/>
</dbReference>
<dbReference type="PANTHER" id="PTHR22993:SF9">
    <property type="entry name" value="FORMAMIDOPYRIMIDINE-DNA GLYCOSYLASE"/>
    <property type="match status" value="1"/>
</dbReference>
<keyword evidence="13" id="KW-0511">Multifunctional enzyme</keyword>
<dbReference type="FunFam" id="1.10.8.50:FF:000003">
    <property type="entry name" value="Formamidopyrimidine-DNA glycosylase"/>
    <property type="match status" value="1"/>
</dbReference>
<evidence type="ECO:0000313" key="19">
    <source>
        <dbReference type="EMBL" id="CAB4869978.1"/>
    </source>
</evidence>
<evidence type="ECO:0000256" key="11">
    <source>
        <dbReference type="ARBA" id="ARBA00023204"/>
    </source>
</evidence>
<dbReference type="SUPFAM" id="SSF57716">
    <property type="entry name" value="Glucocorticoid receptor-like (DNA-binding domain)"/>
    <property type="match status" value="1"/>
</dbReference>
<dbReference type="InterPro" id="IPR012319">
    <property type="entry name" value="FPG_cat"/>
</dbReference>
<organism evidence="18">
    <name type="scientific">freshwater metagenome</name>
    <dbReference type="NCBI Taxonomy" id="449393"/>
    <lineage>
        <taxon>unclassified sequences</taxon>
        <taxon>metagenomes</taxon>
        <taxon>ecological metagenomes</taxon>
    </lineage>
</organism>
<dbReference type="InterPro" id="IPR000214">
    <property type="entry name" value="Znf_DNA_glyclase/AP_lyase"/>
</dbReference>
<evidence type="ECO:0000256" key="14">
    <source>
        <dbReference type="ARBA" id="ARBA00023295"/>
    </source>
</evidence>
<dbReference type="Pfam" id="PF01149">
    <property type="entry name" value="Fapy_DNA_glyco"/>
    <property type="match status" value="1"/>
</dbReference>
<comment type="similarity">
    <text evidence="3">Belongs to the FPG family.</text>
</comment>
<evidence type="ECO:0000256" key="6">
    <source>
        <dbReference type="ARBA" id="ARBA00022763"/>
    </source>
</evidence>
<dbReference type="SUPFAM" id="SSF46946">
    <property type="entry name" value="S13-like H2TH domain"/>
    <property type="match status" value="1"/>
</dbReference>
<dbReference type="InterPro" id="IPR035937">
    <property type="entry name" value="FPG_N"/>
</dbReference>
<evidence type="ECO:0000256" key="9">
    <source>
        <dbReference type="ARBA" id="ARBA00022833"/>
    </source>
</evidence>
<name>A0A6J6JEZ9_9ZZZZ</name>